<evidence type="ECO:0000256" key="6">
    <source>
        <dbReference type="ARBA" id="ARBA00023002"/>
    </source>
</evidence>
<evidence type="ECO:0000256" key="4">
    <source>
        <dbReference type="ARBA" id="ARBA00022827"/>
    </source>
</evidence>
<evidence type="ECO:0000256" key="5">
    <source>
        <dbReference type="ARBA" id="ARBA00022857"/>
    </source>
</evidence>
<name>A0A1Q3EPW8_LENED</name>
<keyword evidence="4" id="KW-0274">FAD</keyword>
<dbReference type="InterPro" id="IPR050775">
    <property type="entry name" value="FAD-binding_Monooxygenases"/>
</dbReference>
<dbReference type="AlphaFoldDB" id="A0A1Q3EPW8"/>
<evidence type="ECO:0000313" key="9">
    <source>
        <dbReference type="Proteomes" id="UP000188533"/>
    </source>
</evidence>
<evidence type="ECO:0000313" key="8">
    <source>
        <dbReference type="EMBL" id="GAW09247.1"/>
    </source>
</evidence>
<gene>
    <name evidence="8" type="ORF">LENED_011392</name>
</gene>
<keyword evidence="9" id="KW-1185">Reference proteome</keyword>
<protein>
    <submittedName>
        <fullName evidence="8">Cyclohexanone monooxygenase</fullName>
    </submittedName>
</protein>
<reference evidence="8 9" key="2">
    <citation type="submission" date="2017-02" db="EMBL/GenBank/DDBJ databases">
        <title>A genome survey and senescence transcriptome analysis in Lentinula edodes.</title>
        <authorList>
            <person name="Sakamoto Y."/>
            <person name="Nakade K."/>
            <person name="Sato S."/>
            <person name="Yoshida Y."/>
            <person name="Miyazaki K."/>
            <person name="Natsume S."/>
            <person name="Konno N."/>
        </authorList>
    </citation>
    <scope>NUCLEOTIDE SEQUENCE [LARGE SCALE GENOMIC DNA]</scope>
    <source>
        <strain evidence="8 9">NBRC 111202</strain>
    </source>
</reference>
<dbReference type="Gene3D" id="3.50.50.60">
    <property type="entry name" value="FAD/NAD(P)-binding domain"/>
    <property type="match status" value="1"/>
</dbReference>
<proteinExistence type="inferred from homology"/>
<evidence type="ECO:0000256" key="2">
    <source>
        <dbReference type="ARBA" id="ARBA00010139"/>
    </source>
</evidence>
<comment type="cofactor">
    <cofactor evidence="1">
        <name>FAD</name>
        <dbReference type="ChEBI" id="CHEBI:57692"/>
    </cofactor>
</comment>
<comment type="similarity">
    <text evidence="2">Belongs to the FAD-binding monooxygenase family.</text>
</comment>
<keyword evidence="6" id="KW-0560">Oxidoreductase</keyword>
<organism evidence="8 9">
    <name type="scientific">Lentinula edodes</name>
    <name type="common">Shiitake mushroom</name>
    <name type="synonym">Lentinus edodes</name>
    <dbReference type="NCBI Taxonomy" id="5353"/>
    <lineage>
        <taxon>Eukaryota</taxon>
        <taxon>Fungi</taxon>
        <taxon>Dikarya</taxon>
        <taxon>Basidiomycota</taxon>
        <taxon>Agaricomycotina</taxon>
        <taxon>Agaricomycetes</taxon>
        <taxon>Agaricomycetidae</taxon>
        <taxon>Agaricales</taxon>
        <taxon>Marasmiineae</taxon>
        <taxon>Omphalotaceae</taxon>
        <taxon>Lentinula</taxon>
    </lineage>
</organism>
<dbReference type="STRING" id="5353.A0A1Q3EPW8"/>
<dbReference type="EMBL" id="BDGU01001052">
    <property type="protein sequence ID" value="GAW09247.1"/>
    <property type="molecule type" value="Genomic_DNA"/>
</dbReference>
<comment type="caution">
    <text evidence="8">The sequence shown here is derived from an EMBL/GenBank/DDBJ whole genome shotgun (WGS) entry which is preliminary data.</text>
</comment>
<accession>A0A1Q3EPW8</accession>
<dbReference type="Proteomes" id="UP000188533">
    <property type="component" value="Unassembled WGS sequence"/>
</dbReference>
<keyword evidence="3" id="KW-0285">Flavoprotein</keyword>
<reference evidence="8 9" key="1">
    <citation type="submission" date="2016-08" db="EMBL/GenBank/DDBJ databases">
        <authorList>
            <consortium name="Lentinula edodes genome sequencing consortium"/>
            <person name="Sakamoto Y."/>
            <person name="Nakade K."/>
            <person name="Sato S."/>
            <person name="Yoshida Y."/>
            <person name="Miyazaki K."/>
            <person name="Natsume S."/>
            <person name="Konno N."/>
        </authorList>
    </citation>
    <scope>NUCLEOTIDE SEQUENCE [LARGE SCALE GENOMIC DNA]</scope>
    <source>
        <strain evidence="8 9">NBRC 111202</strain>
    </source>
</reference>
<sequence length="163" mass="18900">MANPTTFSVVLTRLYSILKALKSQKLISILVTGMGALSAITYDYDLDVLIVGAGFSGIYQLHKYRLLNLRAKIFEAGSNLGGVWFWHNFPGARVDIPVPMYEFSSEDLWKEWYWSERYPSQKELRSYFEHVEKKLDVKKDRTPNLAIPMRQEKLDRASNCCWP</sequence>
<dbReference type="Pfam" id="PF13450">
    <property type="entry name" value="NAD_binding_8"/>
    <property type="match status" value="1"/>
</dbReference>
<evidence type="ECO:0000256" key="3">
    <source>
        <dbReference type="ARBA" id="ARBA00022630"/>
    </source>
</evidence>
<dbReference type="SUPFAM" id="SSF51905">
    <property type="entry name" value="FAD/NAD(P)-binding domain"/>
    <property type="match status" value="1"/>
</dbReference>
<keyword evidence="7 8" id="KW-0503">Monooxygenase</keyword>
<dbReference type="PANTHER" id="PTHR43098:SF3">
    <property type="entry name" value="L-ORNITHINE N(5)-MONOOXYGENASE-RELATED"/>
    <property type="match status" value="1"/>
</dbReference>
<dbReference type="PANTHER" id="PTHR43098">
    <property type="entry name" value="L-ORNITHINE N(5)-MONOOXYGENASE-RELATED"/>
    <property type="match status" value="1"/>
</dbReference>
<dbReference type="GO" id="GO:0004497">
    <property type="term" value="F:monooxygenase activity"/>
    <property type="evidence" value="ECO:0007669"/>
    <property type="project" value="UniProtKB-KW"/>
</dbReference>
<evidence type="ECO:0000256" key="1">
    <source>
        <dbReference type="ARBA" id="ARBA00001974"/>
    </source>
</evidence>
<evidence type="ECO:0000256" key="7">
    <source>
        <dbReference type="ARBA" id="ARBA00023033"/>
    </source>
</evidence>
<keyword evidence="5" id="KW-0521">NADP</keyword>
<dbReference type="InterPro" id="IPR036188">
    <property type="entry name" value="FAD/NAD-bd_sf"/>
</dbReference>